<dbReference type="AlphaFoldDB" id="A0A0K9XLN2"/>
<name>A0A0K9XLN2_9ACTN</name>
<gene>
    <name evidence="1" type="ORF">AC230_02760</name>
</gene>
<proteinExistence type="predicted"/>
<evidence type="ECO:0008006" key="3">
    <source>
        <dbReference type="Google" id="ProtNLM"/>
    </source>
</evidence>
<evidence type="ECO:0000313" key="2">
    <source>
        <dbReference type="Proteomes" id="UP000037288"/>
    </source>
</evidence>
<dbReference type="EMBL" id="LFXA01000002">
    <property type="protein sequence ID" value="KNB53582.1"/>
    <property type="molecule type" value="Genomic_DNA"/>
</dbReference>
<organism evidence="1 2">
    <name type="scientific">Streptomyces caatingaensis</name>
    <dbReference type="NCBI Taxonomy" id="1678637"/>
    <lineage>
        <taxon>Bacteria</taxon>
        <taxon>Bacillati</taxon>
        <taxon>Actinomycetota</taxon>
        <taxon>Actinomycetes</taxon>
        <taxon>Kitasatosporales</taxon>
        <taxon>Streptomycetaceae</taxon>
        <taxon>Streptomyces</taxon>
    </lineage>
</organism>
<sequence>MLSGLHLWERSFRLARVLAYHLAVERDVTTALAAYESERREATSAIILANREMDRVGAATGRPAACLRASRSRR</sequence>
<keyword evidence="2" id="KW-1185">Reference proteome</keyword>
<protein>
    <recommendedName>
        <fullName evidence="3">FAD-binding domain-containing protein</fullName>
    </recommendedName>
</protein>
<accession>A0A0K9XLN2</accession>
<evidence type="ECO:0000313" key="1">
    <source>
        <dbReference type="EMBL" id="KNB53582.1"/>
    </source>
</evidence>
<comment type="caution">
    <text evidence="1">The sequence shown here is derived from an EMBL/GenBank/DDBJ whole genome shotgun (WGS) entry which is preliminary data.</text>
</comment>
<reference evidence="2" key="1">
    <citation type="submission" date="2015-07" db="EMBL/GenBank/DDBJ databases">
        <title>Draft genome sequence of Streptomyces sp. CMAA 1322, a bacterium isolated from Caatinga biome, from dry forest semiarid of Brazil.</title>
        <authorList>
            <person name="Santos S.N."/>
            <person name="Gacesa R."/>
            <person name="Taketani R.G."/>
            <person name="Long P.F."/>
            <person name="Melo I.S."/>
        </authorList>
    </citation>
    <scope>NUCLEOTIDE SEQUENCE [LARGE SCALE GENOMIC DNA]</scope>
    <source>
        <strain evidence="2">CMAA 1322</strain>
    </source>
</reference>
<dbReference type="Proteomes" id="UP000037288">
    <property type="component" value="Unassembled WGS sequence"/>
</dbReference>